<dbReference type="STRING" id="253628.A0A0D1X8Y6"/>
<dbReference type="VEuPathDB" id="FungiDB:PV09_09697"/>
<dbReference type="GO" id="GO:0000307">
    <property type="term" value="C:cyclin-dependent protein kinase holoenzyme complex"/>
    <property type="evidence" value="ECO:0007669"/>
    <property type="project" value="TreeGrafter"/>
</dbReference>
<proteinExistence type="predicted"/>
<dbReference type="PANTHER" id="PTHR15615:SF117">
    <property type="entry name" value="PHO85 CYCLIN PHO80"/>
    <property type="match status" value="1"/>
</dbReference>
<dbReference type="PANTHER" id="PTHR15615">
    <property type="match status" value="1"/>
</dbReference>
<dbReference type="RefSeq" id="XP_016208365.1">
    <property type="nucleotide sequence ID" value="XM_016363808.1"/>
</dbReference>
<dbReference type="Pfam" id="PF08613">
    <property type="entry name" value="Cyclin"/>
    <property type="match status" value="1"/>
</dbReference>
<evidence type="ECO:0000313" key="1">
    <source>
        <dbReference type="EMBL" id="KIV98495.1"/>
    </source>
</evidence>
<name>A0A0D1X8Y6_9PEZI</name>
<gene>
    <name evidence="1" type="ORF">PV09_09697</name>
</gene>
<dbReference type="GeneID" id="27317670"/>
<dbReference type="Gene3D" id="1.10.472.10">
    <property type="entry name" value="Cyclin-like"/>
    <property type="match status" value="1"/>
</dbReference>
<accession>A0A0D1X8Y6</accession>
<dbReference type="GO" id="GO:0005634">
    <property type="term" value="C:nucleus"/>
    <property type="evidence" value="ECO:0007669"/>
    <property type="project" value="TreeGrafter"/>
</dbReference>
<dbReference type="GO" id="GO:0016538">
    <property type="term" value="F:cyclin-dependent protein serine/threonine kinase regulator activity"/>
    <property type="evidence" value="ECO:0007669"/>
    <property type="project" value="TreeGrafter"/>
</dbReference>
<dbReference type="AlphaFoldDB" id="A0A0D1X8Y6"/>
<evidence type="ECO:0008006" key="3">
    <source>
        <dbReference type="Google" id="ProtNLM"/>
    </source>
</evidence>
<dbReference type="OrthoDB" id="337735at2759"/>
<dbReference type="InterPro" id="IPR013922">
    <property type="entry name" value="Cyclin_PHO80-like"/>
</dbReference>
<dbReference type="Proteomes" id="UP000053259">
    <property type="component" value="Unassembled WGS sequence"/>
</dbReference>
<dbReference type="InParanoid" id="A0A0D1X8Y6"/>
<dbReference type="GO" id="GO:0019901">
    <property type="term" value="F:protein kinase binding"/>
    <property type="evidence" value="ECO:0007669"/>
    <property type="project" value="InterPro"/>
</dbReference>
<evidence type="ECO:0000313" key="2">
    <source>
        <dbReference type="Proteomes" id="UP000053259"/>
    </source>
</evidence>
<organism evidence="1 2">
    <name type="scientific">Verruconis gallopava</name>
    <dbReference type="NCBI Taxonomy" id="253628"/>
    <lineage>
        <taxon>Eukaryota</taxon>
        <taxon>Fungi</taxon>
        <taxon>Dikarya</taxon>
        <taxon>Ascomycota</taxon>
        <taxon>Pezizomycotina</taxon>
        <taxon>Dothideomycetes</taxon>
        <taxon>Pleosporomycetidae</taxon>
        <taxon>Venturiales</taxon>
        <taxon>Sympoventuriaceae</taxon>
        <taxon>Verruconis</taxon>
    </lineage>
</organism>
<dbReference type="HOGENOM" id="CLU_057371_3_2_1"/>
<sequence length="134" mass="15560">MTEADFDRAPPSISVADYVNRFATYLELSMSLLLSVVLYLDRLSTRYPTFILSSLKIYRFLISTATVVGKGFSDRYCSNYVYARDGSITTLEFALLELDLLQRSQWHITPRHGVLEEYYRGPMKRTEGYEIAYR</sequence>
<reference evidence="1 2" key="1">
    <citation type="submission" date="2015-01" db="EMBL/GenBank/DDBJ databases">
        <title>The Genome Sequence of Ochroconis gallopava CBS43764.</title>
        <authorList>
            <consortium name="The Broad Institute Genomics Platform"/>
            <person name="Cuomo C."/>
            <person name="de Hoog S."/>
            <person name="Gorbushina A."/>
            <person name="Stielow B."/>
            <person name="Teixiera M."/>
            <person name="Abouelleil A."/>
            <person name="Chapman S.B."/>
            <person name="Priest M."/>
            <person name="Young S.K."/>
            <person name="Wortman J."/>
            <person name="Nusbaum C."/>
            <person name="Birren B."/>
        </authorList>
    </citation>
    <scope>NUCLEOTIDE SEQUENCE [LARGE SCALE GENOMIC DNA]</scope>
    <source>
        <strain evidence="1 2">CBS 43764</strain>
    </source>
</reference>
<dbReference type="EMBL" id="KN847658">
    <property type="protein sequence ID" value="KIV98495.1"/>
    <property type="molecule type" value="Genomic_DNA"/>
</dbReference>
<keyword evidence="2" id="KW-1185">Reference proteome</keyword>
<protein>
    <recommendedName>
        <fullName evidence="3">Cyclin</fullName>
    </recommendedName>
</protein>